<dbReference type="EMBL" id="HBKQ01011541">
    <property type="protein sequence ID" value="CAE2219504.1"/>
    <property type="molecule type" value="Transcribed_RNA"/>
</dbReference>
<dbReference type="AlphaFoldDB" id="A0A7S4I5W1"/>
<dbReference type="Pfam" id="PF12796">
    <property type="entry name" value="Ank_2"/>
    <property type="match status" value="2"/>
</dbReference>
<dbReference type="SUPFAM" id="SSF48403">
    <property type="entry name" value="Ankyrin repeat"/>
    <property type="match status" value="1"/>
</dbReference>
<feature type="region of interest" description="Disordered" evidence="4">
    <location>
        <begin position="188"/>
        <end position="208"/>
    </location>
</feature>
<dbReference type="PANTHER" id="PTHR24173">
    <property type="entry name" value="ANKYRIN REPEAT CONTAINING"/>
    <property type="match status" value="1"/>
</dbReference>
<evidence type="ECO:0008006" key="6">
    <source>
        <dbReference type="Google" id="ProtNLM"/>
    </source>
</evidence>
<evidence type="ECO:0000313" key="5">
    <source>
        <dbReference type="EMBL" id="CAE2219504.1"/>
    </source>
</evidence>
<dbReference type="Gene3D" id="1.25.40.20">
    <property type="entry name" value="Ankyrin repeat-containing domain"/>
    <property type="match status" value="2"/>
</dbReference>
<protein>
    <recommendedName>
        <fullName evidence="6">BTB domain-containing protein</fullName>
    </recommendedName>
</protein>
<dbReference type="Gene3D" id="3.30.710.10">
    <property type="entry name" value="Potassium Channel Kv1.1, Chain A"/>
    <property type="match status" value="1"/>
</dbReference>
<feature type="repeat" description="ANK" evidence="3">
    <location>
        <begin position="43"/>
        <end position="75"/>
    </location>
</feature>
<reference evidence="5" key="1">
    <citation type="submission" date="2021-01" db="EMBL/GenBank/DDBJ databases">
        <authorList>
            <person name="Corre E."/>
            <person name="Pelletier E."/>
            <person name="Niang G."/>
            <person name="Scheremetjew M."/>
            <person name="Finn R."/>
            <person name="Kale V."/>
            <person name="Holt S."/>
            <person name="Cochrane G."/>
            <person name="Meng A."/>
            <person name="Brown T."/>
            <person name="Cohen L."/>
        </authorList>
    </citation>
    <scope>NUCLEOTIDE SEQUENCE</scope>
    <source>
        <strain evidence="5">Isolate 1302-5</strain>
    </source>
</reference>
<evidence type="ECO:0000256" key="3">
    <source>
        <dbReference type="PROSITE-ProRule" id="PRU00023"/>
    </source>
</evidence>
<dbReference type="InterPro" id="IPR011333">
    <property type="entry name" value="SKP1/BTB/POZ_sf"/>
</dbReference>
<evidence type="ECO:0000256" key="1">
    <source>
        <dbReference type="ARBA" id="ARBA00022737"/>
    </source>
</evidence>
<sequence length="839" mass="90632">MDRSSNNKPDLSPLFLAVHLDSPSILKTLLDSSLFSVDTPDAHHRTPLMIAAGRGLDGCVKILLSYGPRLTAKDHLGGSTTLHACCSLSGQPSTLRLLLGAAGRGKGNTALQRLLCLRNGRSQTAMHVVCALGRTDLLEVLLSEGGSAASKATRSEDADGRTPLLCAVAAGAADCAMALLMWGGNRQSPVGANSSSQQKVASKPPSSAGPCPLALAASAGSADMVNMMLEFGKPSGAASVTSTFDHGAALVASLELDPLVHGADRLDTIRLLIEAGADPHAAVDNSQVKENVLSLGKEGEDDPPRTPIARAATMCCTDNADALRTILEAHMRALASKRAARRSDPPLRRQPDSYFDRIETAEDVVIAASMQDALVRTLFLGWRDSCQGIDESFAVKGAESAHKSHLVASLVLYHAGIRLSDSGLERLERSLSRRSLQGNRDSTASLVRCFEAVYTHFDVAGCQRTKEKMPYGAERSSLGGWSRALAQLDWMWHDTPFDGEIVCAWMRERLRTRSNAVKKKHTNDECYLVIEGHRLLVHKSIISSKSSKLAAAVRFASLNRASDDANEADKKDNPLEIHVDAPFLMMKMLLQHIYHGSIVSGLSWSKPSACCRQLFELAFLADEFVCPSLLVEVEMRLLSDRPDVCVCWCCCAAVHCVGEKQEGGKGVEIIGCAIKERLGLGSPVTCLYRVMGPSQLIQPETAIDILAVAEEAGELGYSDFTLIKHKTVEKDVSHLPMMERSILHDYEKNQFRLTRPFVAAKAVAVEVLLRDFSSAMKSNSYLLQAHSIMEEMDNTGSAAERGQHVAFFLLETCLEGMANAQLSFSIKGPGNPSTKSDRC</sequence>
<organism evidence="5">
    <name type="scientific">Odontella aurita</name>
    <dbReference type="NCBI Taxonomy" id="265563"/>
    <lineage>
        <taxon>Eukaryota</taxon>
        <taxon>Sar</taxon>
        <taxon>Stramenopiles</taxon>
        <taxon>Ochrophyta</taxon>
        <taxon>Bacillariophyta</taxon>
        <taxon>Mediophyceae</taxon>
        <taxon>Biddulphiophycidae</taxon>
        <taxon>Eupodiscales</taxon>
        <taxon>Odontellaceae</taxon>
        <taxon>Odontella</taxon>
    </lineage>
</organism>
<gene>
    <name evidence="5" type="ORF">OAUR00152_LOCUS7782</name>
</gene>
<dbReference type="SMART" id="SM00248">
    <property type="entry name" value="ANK"/>
    <property type="match status" value="7"/>
</dbReference>
<keyword evidence="1" id="KW-0677">Repeat</keyword>
<dbReference type="PANTHER" id="PTHR24173:SF74">
    <property type="entry name" value="ANKYRIN REPEAT DOMAIN-CONTAINING PROTEIN 16"/>
    <property type="match status" value="1"/>
</dbReference>
<feature type="compositionally biased region" description="Polar residues" evidence="4">
    <location>
        <begin position="188"/>
        <end position="200"/>
    </location>
</feature>
<dbReference type="InterPro" id="IPR036770">
    <property type="entry name" value="Ankyrin_rpt-contain_sf"/>
</dbReference>
<evidence type="ECO:0000256" key="4">
    <source>
        <dbReference type="SAM" id="MobiDB-lite"/>
    </source>
</evidence>
<dbReference type="InterPro" id="IPR002110">
    <property type="entry name" value="Ankyrin_rpt"/>
</dbReference>
<proteinExistence type="predicted"/>
<dbReference type="PROSITE" id="PS50088">
    <property type="entry name" value="ANK_REPEAT"/>
    <property type="match status" value="1"/>
</dbReference>
<name>A0A7S4I5W1_9STRA</name>
<keyword evidence="2 3" id="KW-0040">ANK repeat</keyword>
<accession>A0A7S4I5W1</accession>
<evidence type="ECO:0000256" key="2">
    <source>
        <dbReference type="ARBA" id="ARBA00023043"/>
    </source>
</evidence>